<evidence type="ECO:0000256" key="1">
    <source>
        <dbReference type="SAM" id="MobiDB-lite"/>
    </source>
</evidence>
<sequence>MDGNKKLIRLGVGLFTVFLIGACTTQQPNYINLYVDTVNSKTDALVADSTKLVLSNTTSKAVTGEALAYSTTTDSLLHQEDLATLLVVSDFLKELHTQLDSTYFGRPNDTLSGSTRYSTFFQRDSIPLELDKGILRNTTVNAEKASEAKTSEFLVGTFNPHEENMAVSKEVQSAHDSLPVLKRQEEVKPTTAQKTKTVVVDEVVPVVALSQVEQKKDVLQPQTVISTTDSLAVVKRQMELKPAPQVIKETVTVEKAAPVVNVSNEKDTVAAMRQQLEAQDGTIQALEQQLKTPPQPTVQTERIYVDRMVPVVVSKTTKSASTTSDKQVPDEAKTEAVVPEPLPPVRVPVVVVSDTNAAMEQQLQVKKDSIVTLQKLLQAKQKTKTDTVYQYKESDEKATPVIDTTTLTAYYKIGQREPNPGLFAALFAAVAGKSVVKVEISGFTDSSGNAAINKRLTEARINHLCAKLTPYVAVEKLFVQNFGQTFASDDIVAEERRVEIKVYTKN</sequence>
<comment type="caution">
    <text evidence="2">The sequence shown here is derived from an EMBL/GenBank/DDBJ whole genome shotgun (WGS) entry which is preliminary data.</text>
</comment>
<dbReference type="AlphaFoldDB" id="A0A328WUW5"/>
<evidence type="ECO:0000313" key="2">
    <source>
        <dbReference type="EMBL" id="RAR47654.1"/>
    </source>
</evidence>
<dbReference type="RefSeq" id="WP_112086325.1">
    <property type="nucleotide sequence ID" value="NZ_QLSV01000008.1"/>
</dbReference>
<feature type="region of interest" description="Disordered" evidence="1">
    <location>
        <begin position="316"/>
        <end position="336"/>
    </location>
</feature>
<dbReference type="EMBL" id="QLSV01000008">
    <property type="protein sequence ID" value="RAR47654.1"/>
    <property type="molecule type" value="Genomic_DNA"/>
</dbReference>
<gene>
    <name evidence="2" type="ORF">B0I10_108157</name>
</gene>
<keyword evidence="3" id="KW-1185">Reference proteome</keyword>
<dbReference type="Proteomes" id="UP000249518">
    <property type="component" value="Unassembled WGS sequence"/>
</dbReference>
<protein>
    <recommendedName>
        <fullName evidence="4">Outer membrane protein OmpA-like peptidoglycan-associated protein</fullName>
    </recommendedName>
</protein>
<evidence type="ECO:0008006" key="4">
    <source>
        <dbReference type="Google" id="ProtNLM"/>
    </source>
</evidence>
<dbReference type="Gene3D" id="3.30.1330.60">
    <property type="entry name" value="OmpA-like domain"/>
    <property type="match status" value="1"/>
</dbReference>
<proteinExistence type="predicted"/>
<dbReference type="OrthoDB" id="9808652at2"/>
<name>A0A328WUW5_9FLAO</name>
<dbReference type="PROSITE" id="PS51257">
    <property type="entry name" value="PROKAR_LIPOPROTEIN"/>
    <property type="match status" value="1"/>
</dbReference>
<dbReference type="InterPro" id="IPR036737">
    <property type="entry name" value="OmpA-like_sf"/>
</dbReference>
<dbReference type="SUPFAM" id="SSF103088">
    <property type="entry name" value="OmpA-like"/>
    <property type="match status" value="1"/>
</dbReference>
<accession>A0A328WUW5</accession>
<organism evidence="2 3">
    <name type="scientific">Flavobacterium lacus</name>
    <dbReference type="NCBI Taxonomy" id="1353778"/>
    <lineage>
        <taxon>Bacteria</taxon>
        <taxon>Pseudomonadati</taxon>
        <taxon>Bacteroidota</taxon>
        <taxon>Flavobacteriia</taxon>
        <taxon>Flavobacteriales</taxon>
        <taxon>Flavobacteriaceae</taxon>
        <taxon>Flavobacterium</taxon>
    </lineage>
</organism>
<evidence type="ECO:0000313" key="3">
    <source>
        <dbReference type="Proteomes" id="UP000249518"/>
    </source>
</evidence>
<reference evidence="2 3" key="1">
    <citation type="submission" date="2018-06" db="EMBL/GenBank/DDBJ databases">
        <title>Genomic Encyclopedia of Type Strains, Phase III (KMG-III): the genomes of soil and plant-associated and newly described type strains.</title>
        <authorList>
            <person name="Whitman W."/>
        </authorList>
    </citation>
    <scope>NUCLEOTIDE SEQUENCE [LARGE SCALE GENOMIC DNA]</scope>
    <source>
        <strain evidence="2 3">CGMCC 1.12504</strain>
    </source>
</reference>